<feature type="domain" description="HTH cro/C1-type" evidence="1">
    <location>
        <begin position="2"/>
        <end position="21"/>
    </location>
</feature>
<protein>
    <recommendedName>
        <fullName evidence="1">HTH cro/C1-type domain-containing protein</fullName>
    </recommendedName>
</protein>
<organism evidence="2 3">
    <name type="scientific">Vallitalea longa</name>
    <dbReference type="NCBI Taxonomy" id="2936439"/>
    <lineage>
        <taxon>Bacteria</taxon>
        <taxon>Bacillati</taxon>
        <taxon>Bacillota</taxon>
        <taxon>Clostridia</taxon>
        <taxon>Lachnospirales</taxon>
        <taxon>Vallitaleaceae</taxon>
        <taxon>Vallitalea</taxon>
    </lineage>
</organism>
<name>A0A9W5YEP9_9FIRM</name>
<reference evidence="2" key="1">
    <citation type="submission" date="2022-06" db="EMBL/GenBank/DDBJ databases">
        <title>Vallitalea longa sp. nov., an anaerobic bacterium isolated from marine sediment.</title>
        <authorList>
            <person name="Hirano S."/>
            <person name="Terahara T."/>
            <person name="Mori K."/>
            <person name="Hamada M."/>
            <person name="Matsumoto R."/>
            <person name="Kobayashi T."/>
        </authorList>
    </citation>
    <scope>NUCLEOTIDE SEQUENCE</scope>
    <source>
        <strain evidence="2">SH18-1</strain>
    </source>
</reference>
<keyword evidence="3" id="KW-1185">Reference proteome</keyword>
<dbReference type="PROSITE" id="PS50943">
    <property type="entry name" value="HTH_CROC1"/>
    <property type="match status" value="1"/>
</dbReference>
<gene>
    <name evidence="2" type="ORF">SH1V18_34330</name>
</gene>
<dbReference type="AlphaFoldDB" id="A0A9W5YEP9"/>
<evidence type="ECO:0000313" key="2">
    <source>
        <dbReference type="EMBL" id="GKX30953.1"/>
    </source>
</evidence>
<evidence type="ECO:0000313" key="3">
    <source>
        <dbReference type="Proteomes" id="UP001144256"/>
    </source>
</evidence>
<comment type="caution">
    <text evidence="2">The sequence shown here is derived from an EMBL/GenBank/DDBJ whole genome shotgun (WGS) entry which is preliminary data.</text>
</comment>
<dbReference type="InterPro" id="IPR001387">
    <property type="entry name" value="Cro/C1-type_HTH"/>
</dbReference>
<sequence length="116" mass="13885">MPKQAVILKIAEALKVNPDYLMAPSLTKTEEIIHTLIYLDEYNQLKMQAKEYITPEGENLKTIKLSMTALDMYLEEWYDKKKALENNEITQDEYYEWKINWPDSSEKYREILPELY</sequence>
<proteinExistence type="predicted"/>
<evidence type="ECO:0000259" key="1">
    <source>
        <dbReference type="PROSITE" id="PS50943"/>
    </source>
</evidence>
<dbReference type="Proteomes" id="UP001144256">
    <property type="component" value="Unassembled WGS sequence"/>
</dbReference>
<accession>A0A9W5YEP9</accession>
<dbReference type="EMBL" id="BRLB01000013">
    <property type="protein sequence ID" value="GKX30953.1"/>
    <property type="molecule type" value="Genomic_DNA"/>
</dbReference>
<dbReference type="RefSeq" id="WP_281817548.1">
    <property type="nucleotide sequence ID" value="NZ_BRLB01000013.1"/>
</dbReference>